<keyword evidence="2 5" id="KW-0812">Transmembrane</keyword>
<evidence type="ECO:0000256" key="4">
    <source>
        <dbReference type="ARBA" id="ARBA00023136"/>
    </source>
</evidence>
<evidence type="ECO:0000256" key="2">
    <source>
        <dbReference type="ARBA" id="ARBA00022692"/>
    </source>
</evidence>
<dbReference type="SUPFAM" id="SSF90112">
    <property type="entry name" value="Neurotransmitter-gated ion-channel transmembrane pore"/>
    <property type="match status" value="1"/>
</dbReference>
<dbReference type="PROSITE" id="PS00236">
    <property type="entry name" value="NEUROTR_ION_CHANNEL"/>
    <property type="match status" value="1"/>
</dbReference>
<feature type="transmembrane region" description="Helical" evidence="5">
    <location>
        <begin position="517"/>
        <end position="541"/>
    </location>
</feature>
<accession>A0ABY7DJL6</accession>
<comment type="similarity">
    <text evidence="5">Belongs to the ligand-gated ion channel (TC 1.A.9) family.</text>
</comment>
<evidence type="ECO:0000313" key="9">
    <source>
        <dbReference type="Proteomes" id="UP001164746"/>
    </source>
</evidence>
<dbReference type="EMBL" id="CP111014">
    <property type="protein sequence ID" value="WAQ97889.1"/>
    <property type="molecule type" value="Genomic_DNA"/>
</dbReference>
<keyword evidence="5" id="KW-0813">Transport</keyword>
<dbReference type="InterPro" id="IPR038050">
    <property type="entry name" value="Neuro_actylchol_rec"/>
</dbReference>
<organism evidence="8 9">
    <name type="scientific">Mya arenaria</name>
    <name type="common">Soft-shell clam</name>
    <dbReference type="NCBI Taxonomy" id="6604"/>
    <lineage>
        <taxon>Eukaryota</taxon>
        <taxon>Metazoa</taxon>
        <taxon>Spiralia</taxon>
        <taxon>Lophotrochozoa</taxon>
        <taxon>Mollusca</taxon>
        <taxon>Bivalvia</taxon>
        <taxon>Autobranchia</taxon>
        <taxon>Heteroconchia</taxon>
        <taxon>Euheterodonta</taxon>
        <taxon>Imparidentia</taxon>
        <taxon>Neoheterodontei</taxon>
        <taxon>Myida</taxon>
        <taxon>Myoidea</taxon>
        <taxon>Myidae</taxon>
        <taxon>Mya</taxon>
    </lineage>
</organism>
<feature type="domain" description="Neurotransmitter-gated ion-channel transmembrane" evidence="7">
    <location>
        <begin position="524"/>
        <end position="552"/>
    </location>
</feature>
<dbReference type="Gene3D" id="1.20.58.390">
    <property type="entry name" value="Neurotransmitter-gated ion-channel transmembrane domain"/>
    <property type="match status" value="1"/>
</dbReference>
<dbReference type="PRINTS" id="PR00252">
    <property type="entry name" value="NRIONCHANNEL"/>
</dbReference>
<dbReference type="Pfam" id="PF02932">
    <property type="entry name" value="Neur_chan_memb"/>
    <property type="match status" value="1"/>
</dbReference>
<keyword evidence="5" id="KW-0407">Ion channel</keyword>
<sequence>MELITVALEDMLTNYDKRIRPGYGGYGGTYVYDQGMEVRTVITTSVYVHGMEERTVITTSVYVQGMVVRTVTTTSVYVQGIEVRTVITTGVYVQGMEVRTVSTTSVYVQGIEGMEVRIVITTSVYVQGMEVRTVITTSVYVQGNEVRTVITTSVYVQVMEVRTVTTISVYVQGKEVRTVTTTSVYVQGMEVRTVTTTSVYVQGMEGMEVRIVITTSVYVQGMEVRTVITTSVYVQGNEVRTVTTTSVYVQGMEVRTVTTISVYVQGMEVRTVTTTSVYVQGMEVRIVITTSVYVQGMEVRILTKTSVYVQGMEVRIVNTTSVYVQDEPVEVQININIRSLGPISEMDMAFTMDCYFRQVWTDERLAMKSHTANSNMTEFIQLSIKILERIWYPDTVFYNGMKSYLHTITTPNRFIRIYRSGKILFSQRLTVRAMCKMQLRKYPLDEQNCPLHIGSFAYSTKDVIYIWRHENPVEMPKDMRLSQFDLMETPINYTSVDFFKGAWHTVLSVDFRLSRHIGYFLINVYVPCCLLVILSWVAFWINREATADRIALVRGRAQLHQARLRGAHVGAPCRPHHRGRGGRG</sequence>
<dbReference type="InterPro" id="IPR006201">
    <property type="entry name" value="Neur_channel"/>
</dbReference>
<keyword evidence="5" id="KW-0406">Ion transport</keyword>
<evidence type="ECO:0000256" key="3">
    <source>
        <dbReference type="ARBA" id="ARBA00022989"/>
    </source>
</evidence>
<evidence type="ECO:0000259" key="7">
    <source>
        <dbReference type="Pfam" id="PF02932"/>
    </source>
</evidence>
<gene>
    <name evidence="8" type="ORF">MAR_022262</name>
</gene>
<dbReference type="InterPro" id="IPR036734">
    <property type="entry name" value="Neur_chan_lig-bd_sf"/>
</dbReference>
<dbReference type="PANTHER" id="PTHR18945">
    <property type="entry name" value="NEUROTRANSMITTER GATED ION CHANNEL"/>
    <property type="match status" value="1"/>
</dbReference>
<dbReference type="Pfam" id="PF02931">
    <property type="entry name" value="Neur_chan_LBD"/>
    <property type="match status" value="1"/>
</dbReference>
<dbReference type="InterPro" id="IPR036719">
    <property type="entry name" value="Neuro-gated_channel_TM_sf"/>
</dbReference>
<keyword evidence="3 5" id="KW-1133">Transmembrane helix</keyword>
<dbReference type="CDD" id="cd19007">
    <property type="entry name" value="LGIC_ECD_GABAR_GRD-like"/>
    <property type="match status" value="1"/>
</dbReference>
<dbReference type="InterPro" id="IPR018000">
    <property type="entry name" value="Neurotransmitter_ion_chnl_CS"/>
</dbReference>
<dbReference type="InterPro" id="IPR006202">
    <property type="entry name" value="Neur_chan_lig-bd"/>
</dbReference>
<comment type="caution">
    <text evidence="5">Lacks conserved residue(s) required for the propagation of feature annotation.</text>
</comment>
<evidence type="ECO:0000259" key="6">
    <source>
        <dbReference type="Pfam" id="PF02931"/>
    </source>
</evidence>
<proteinExistence type="inferred from homology"/>
<dbReference type="Gene3D" id="2.70.170.10">
    <property type="entry name" value="Neurotransmitter-gated ion-channel ligand-binding domain"/>
    <property type="match status" value="1"/>
</dbReference>
<dbReference type="InterPro" id="IPR006029">
    <property type="entry name" value="Neurotrans-gated_channel_TM"/>
</dbReference>
<reference evidence="8" key="1">
    <citation type="submission" date="2022-11" db="EMBL/GenBank/DDBJ databases">
        <title>Centuries of genome instability and evolution in soft-shell clam transmissible cancer (bioRxiv).</title>
        <authorList>
            <person name="Hart S.F.M."/>
            <person name="Yonemitsu M.A."/>
            <person name="Giersch R.M."/>
            <person name="Beal B.F."/>
            <person name="Arriagada G."/>
            <person name="Davis B.W."/>
            <person name="Ostrander E.A."/>
            <person name="Goff S.P."/>
            <person name="Metzger M.J."/>
        </authorList>
    </citation>
    <scope>NUCLEOTIDE SEQUENCE</scope>
    <source>
        <strain evidence="8">MELC-2E11</strain>
        <tissue evidence="8">Siphon/mantle</tissue>
    </source>
</reference>
<feature type="domain" description="Neurotransmitter-gated ion-channel ligand-binding" evidence="6">
    <location>
        <begin position="325"/>
        <end position="489"/>
    </location>
</feature>
<comment type="subcellular location">
    <subcellularLocation>
        <location evidence="1">Membrane</location>
        <topology evidence="1">Multi-pass membrane protein</topology>
    </subcellularLocation>
</comment>
<name>A0ABY7DJL6_MYAAR</name>
<dbReference type="Proteomes" id="UP001164746">
    <property type="component" value="Chromosome 3"/>
</dbReference>
<keyword evidence="9" id="KW-1185">Reference proteome</keyword>
<dbReference type="SUPFAM" id="SSF63712">
    <property type="entry name" value="Nicotinic receptor ligand binding domain-like"/>
    <property type="match status" value="1"/>
</dbReference>
<keyword evidence="4 5" id="KW-0472">Membrane</keyword>
<protein>
    <submittedName>
        <fullName evidence="8">GBRAL-like protein</fullName>
    </submittedName>
</protein>
<evidence type="ECO:0000313" key="8">
    <source>
        <dbReference type="EMBL" id="WAQ97889.1"/>
    </source>
</evidence>
<evidence type="ECO:0000256" key="5">
    <source>
        <dbReference type="RuleBase" id="RU000687"/>
    </source>
</evidence>
<evidence type="ECO:0000256" key="1">
    <source>
        <dbReference type="ARBA" id="ARBA00004141"/>
    </source>
</evidence>